<feature type="domain" description="DUF6534" evidence="2">
    <location>
        <begin position="186"/>
        <end position="294"/>
    </location>
</feature>
<dbReference type="OrthoDB" id="3263055at2759"/>
<keyword evidence="1" id="KW-0812">Transmembrane</keyword>
<evidence type="ECO:0000256" key="1">
    <source>
        <dbReference type="SAM" id="Phobius"/>
    </source>
</evidence>
<reference evidence="3" key="1">
    <citation type="submission" date="2016-06" db="EMBL/GenBank/DDBJ databases">
        <title>Draft Genome sequence of the fungus Inonotus baumii.</title>
        <authorList>
            <person name="Zhu H."/>
            <person name="Lin W."/>
        </authorList>
    </citation>
    <scope>NUCLEOTIDE SEQUENCE</scope>
    <source>
        <strain evidence="3">821</strain>
    </source>
</reference>
<feature type="transmembrane region" description="Helical" evidence="1">
    <location>
        <begin position="84"/>
        <end position="104"/>
    </location>
</feature>
<feature type="transmembrane region" description="Helical" evidence="1">
    <location>
        <begin position="116"/>
        <end position="133"/>
    </location>
</feature>
<name>A0A9Q5HSP4_SANBA</name>
<feature type="transmembrane region" description="Helical" evidence="1">
    <location>
        <begin position="214"/>
        <end position="240"/>
    </location>
</feature>
<accession>A0A9Q5HSP4</accession>
<feature type="transmembrane region" description="Helical" evidence="1">
    <location>
        <begin position="140"/>
        <end position="161"/>
    </location>
</feature>
<dbReference type="AlphaFoldDB" id="A0A9Q5HSP4"/>
<feature type="transmembrane region" description="Helical" evidence="1">
    <location>
        <begin position="14"/>
        <end position="39"/>
    </location>
</feature>
<proteinExistence type="predicted"/>
<dbReference type="Pfam" id="PF20152">
    <property type="entry name" value="DUF6534"/>
    <property type="match status" value="1"/>
</dbReference>
<dbReference type="InterPro" id="IPR045339">
    <property type="entry name" value="DUF6534"/>
</dbReference>
<organism evidence="3 4">
    <name type="scientific">Sanghuangporus baumii</name>
    <name type="common">Phellinus baumii</name>
    <dbReference type="NCBI Taxonomy" id="108892"/>
    <lineage>
        <taxon>Eukaryota</taxon>
        <taxon>Fungi</taxon>
        <taxon>Dikarya</taxon>
        <taxon>Basidiomycota</taxon>
        <taxon>Agaricomycotina</taxon>
        <taxon>Agaricomycetes</taxon>
        <taxon>Hymenochaetales</taxon>
        <taxon>Hymenochaetaceae</taxon>
        <taxon>Sanghuangporus</taxon>
    </lineage>
</organism>
<feature type="transmembrane region" description="Helical" evidence="1">
    <location>
        <begin position="393"/>
        <end position="417"/>
    </location>
</feature>
<protein>
    <recommendedName>
        <fullName evidence="2">DUF6534 domain-containing protein</fullName>
    </recommendedName>
</protein>
<keyword evidence="1" id="KW-1133">Transmembrane helix</keyword>
<evidence type="ECO:0000313" key="4">
    <source>
        <dbReference type="Proteomes" id="UP000757232"/>
    </source>
</evidence>
<dbReference type="PANTHER" id="PTHR40465">
    <property type="entry name" value="CHROMOSOME 1, WHOLE GENOME SHOTGUN SEQUENCE"/>
    <property type="match status" value="1"/>
</dbReference>
<comment type="caution">
    <text evidence="3">The sequence shown here is derived from an EMBL/GenBank/DDBJ whole genome shotgun (WGS) entry which is preliminary data.</text>
</comment>
<dbReference type="PANTHER" id="PTHR40465:SF1">
    <property type="entry name" value="DUF6534 DOMAIN-CONTAINING PROTEIN"/>
    <property type="match status" value="1"/>
</dbReference>
<dbReference type="EMBL" id="LNZH02000211">
    <property type="protein sequence ID" value="OCB85117.1"/>
    <property type="molecule type" value="Genomic_DNA"/>
</dbReference>
<feature type="transmembrane region" description="Helical" evidence="1">
    <location>
        <begin position="246"/>
        <end position="271"/>
    </location>
</feature>
<keyword evidence="4" id="KW-1185">Reference proteome</keyword>
<gene>
    <name evidence="3" type="ORF">A7U60_g7742</name>
</gene>
<keyword evidence="1" id="KW-0472">Membrane</keyword>
<dbReference type="Proteomes" id="UP000757232">
    <property type="component" value="Unassembled WGS sequence"/>
</dbReference>
<evidence type="ECO:0000313" key="3">
    <source>
        <dbReference type="EMBL" id="OCB85117.1"/>
    </source>
</evidence>
<evidence type="ECO:0000259" key="2">
    <source>
        <dbReference type="Pfam" id="PF20152"/>
    </source>
</evidence>
<sequence>MSETSTQVAIDNTYGALLIGTMVAMGLWGAATIQMYYYFNQFPKDEWRLKALVVAVWTLDTTHQGLISHSCYAYLVTNYANPTFLYTITSSLSVMVLISVSYFRLRSREIDLLRDLQGIICFLVQFFLLYRVWRLSEKNMFLVIILFAMSVAQFVTNALYYTKGSNLTVITLSSIAWLSKLVNSLSAGTDVSIAAVLIYLLHRSRTGFKRSETLINKLIFFTINTSALTSIVAVFSVIFVTVYPDALIYVAFYVNISKSAFSFFVLGYSILLTVFEIREVYTNTFFATLNARKSTRDGFDSTYNQGSSMILSRERSEAPPRSANRSQNSRLAIRVETETMQDNDNIVLSDLEHSGVLADPVSICFRGSRYTTTASTHSLTTPKFTIERKLHHMGLLTGFLVIFISPLCSYFGFSYIACSHWNAFSATST</sequence>